<reference evidence="1" key="1">
    <citation type="journal article" date="2015" name="Nature">
        <title>Complex archaea that bridge the gap between prokaryotes and eukaryotes.</title>
        <authorList>
            <person name="Spang A."/>
            <person name="Saw J.H."/>
            <person name="Jorgensen S.L."/>
            <person name="Zaremba-Niedzwiedzka K."/>
            <person name="Martijn J."/>
            <person name="Lind A.E."/>
            <person name="van Eijk R."/>
            <person name="Schleper C."/>
            <person name="Guy L."/>
            <person name="Ettema T.J."/>
        </authorList>
    </citation>
    <scope>NUCLEOTIDE SEQUENCE</scope>
</reference>
<accession>A0A0F9G2P1</accession>
<dbReference type="AlphaFoldDB" id="A0A0F9G2P1"/>
<evidence type="ECO:0000313" key="1">
    <source>
        <dbReference type="EMBL" id="KKL57647.1"/>
    </source>
</evidence>
<name>A0A0F9G2P1_9ZZZZ</name>
<gene>
    <name evidence="1" type="ORF">LCGC14_2233320</name>
</gene>
<comment type="caution">
    <text evidence="1">The sequence shown here is derived from an EMBL/GenBank/DDBJ whole genome shotgun (WGS) entry which is preliminary data.</text>
</comment>
<protein>
    <submittedName>
        <fullName evidence="1">Uncharacterized protein</fullName>
    </submittedName>
</protein>
<proteinExistence type="predicted"/>
<dbReference type="EMBL" id="LAZR01030094">
    <property type="protein sequence ID" value="KKL57647.1"/>
    <property type="molecule type" value="Genomic_DNA"/>
</dbReference>
<organism evidence="1">
    <name type="scientific">marine sediment metagenome</name>
    <dbReference type="NCBI Taxonomy" id="412755"/>
    <lineage>
        <taxon>unclassified sequences</taxon>
        <taxon>metagenomes</taxon>
        <taxon>ecological metagenomes</taxon>
    </lineage>
</organism>
<sequence>MEPKPIYLSRDEAGECNIWSVKPAWISGGSDGYYSGQDEDIYTVIPVDSCRVLFGRLPRKGRCIKLIISEPEGE</sequence>